<keyword evidence="1" id="KW-1133">Transmembrane helix</keyword>
<dbReference type="InterPro" id="IPR050256">
    <property type="entry name" value="Glycosyltransferase_2"/>
</dbReference>
<name>A0A6J7S079_9ZZZZ</name>
<dbReference type="EMBL" id="CAFBPU010000027">
    <property type="protein sequence ID" value="CAB5034624.1"/>
    <property type="molecule type" value="Genomic_DNA"/>
</dbReference>
<dbReference type="Pfam" id="PF00535">
    <property type="entry name" value="Glycos_transf_2"/>
    <property type="match status" value="1"/>
</dbReference>
<evidence type="ECO:0000256" key="1">
    <source>
        <dbReference type="SAM" id="Phobius"/>
    </source>
</evidence>
<proteinExistence type="predicted"/>
<feature type="transmembrane region" description="Helical" evidence="1">
    <location>
        <begin position="247"/>
        <end position="271"/>
    </location>
</feature>
<reference evidence="4" key="1">
    <citation type="submission" date="2020-05" db="EMBL/GenBank/DDBJ databases">
        <authorList>
            <person name="Chiriac C."/>
            <person name="Salcher M."/>
            <person name="Ghai R."/>
            <person name="Kavagutti S V."/>
        </authorList>
    </citation>
    <scope>NUCLEOTIDE SEQUENCE</scope>
</reference>
<protein>
    <submittedName>
        <fullName evidence="4">Unannotated protein</fullName>
    </submittedName>
</protein>
<dbReference type="InterPro" id="IPR001173">
    <property type="entry name" value="Glyco_trans_2-like"/>
</dbReference>
<evidence type="ECO:0000313" key="3">
    <source>
        <dbReference type="EMBL" id="CAB4846841.1"/>
    </source>
</evidence>
<dbReference type="PANTHER" id="PTHR48090">
    <property type="entry name" value="UNDECAPRENYL-PHOSPHATE 4-DEOXY-4-FORMAMIDO-L-ARABINOSE TRANSFERASE-RELATED"/>
    <property type="match status" value="1"/>
</dbReference>
<dbReference type="PANTHER" id="PTHR48090:SF6">
    <property type="entry name" value="SLR5056 PROTEIN"/>
    <property type="match status" value="1"/>
</dbReference>
<evidence type="ECO:0000259" key="2">
    <source>
        <dbReference type="Pfam" id="PF00535"/>
    </source>
</evidence>
<dbReference type="SUPFAM" id="SSF53448">
    <property type="entry name" value="Nucleotide-diphospho-sugar transferases"/>
    <property type="match status" value="1"/>
</dbReference>
<evidence type="ECO:0000313" key="4">
    <source>
        <dbReference type="EMBL" id="CAB5034624.1"/>
    </source>
</evidence>
<feature type="transmembrane region" description="Helical" evidence="1">
    <location>
        <begin position="283"/>
        <end position="303"/>
    </location>
</feature>
<keyword evidence="1" id="KW-0812">Transmembrane</keyword>
<dbReference type="AlphaFoldDB" id="A0A6J7S079"/>
<dbReference type="EMBL" id="CAFBIZ010000023">
    <property type="protein sequence ID" value="CAB4846841.1"/>
    <property type="molecule type" value="Genomic_DNA"/>
</dbReference>
<organism evidence="4">
    <name type="scientific">freshwater metagenome</name>
    <dbReference type="NCBI Taxonomy" id="449393"/>
    <lineage>
        <taxon>unclassified sequences</taxon>
        <taxon>metagenomes</taxon>
        <taxon>ecological metagenomes</taxon>
    </lineage>
</organism>
<dbReference type="Gene3D" id="3.90.550.10">
    <property type="entry name" value="Spore Coat Polysaccharide Biosynthesis Protein SpsA, Chain A"/>
    <property type="match status" value="1"/>
</dbReference>
<dbReference type="CDD" id="cd04179">
    <property type="entry name" value="DPM_DPG-synthase_like"/>
    <property type="match status" value="1"/>
</dbReference>
<feature type="domain" description="Glycosyltransferase 2-like" evidence="2">
    <location>
        <begin position="9"/>
        <end position="164"/>
    </location>
</feature>
<gene>
    <name evidence="3" type="ORF">UFOPK3268_00316</name>
    <name evidence="4" type="ORF">UFOPK4150_01385</name>
</gene>
<sequence>MYAGSRIGVVVPAWNESRLIASTLSTMPDFVDRIVVVDDASTDDTAERARAVGDPRVTVITHEVNGGVGSAILTGHSILFAEGCDVSVVMAGDAQMDPAYLSTLLDPIVNDGIGFAKANRFFNASSYAGMSRTRIFGNVVLSFLTKASSGYWHLFDPQNGYTALSASAWRLLDVASIARGYEFENSVLINLNIANVRARDVPIPAIYGDEVSGIRLPRIVPRLLRTLWRGFWFRIVRKYVVPSFSPVALLLFTGLALAGFGFVIGVFALAYSIGPREASTGTWLLSVAPGLTGVFMLIQALVLDIEESPR</sequence>
<accession>A0A6J7S079</accession>
<dbReference type="InterPro" id="IPR029044">
    <property type="entry name" value="Nucleotide-diphossugar_trans"/>
</dbReference>
<keyword evidence="1" id="KW-0472">Membrane</keyword>